<reference evidence="1" key="2">
    <citation type="submission" date="2020-06" db="EMBL/GenBank/DDBJ databases">
        <title>Helianthus annuus Genome sequencing and assembly Release 2.</title>
        <authorList>
            <person name="Gouzy J."/>
            <person name="Langlade N."/>
            <person name="Munos S."/>
        </authorList>
    </citation>
    <scope>NUCLEOTIDE SEQUENCE</scope>
    <source>
        <tissue evidence="1">Leaves</tissue>
    </source>
</reference>
<dbReference type="AlphaFoldDB" id="A0A9K3HFX2"/>
<sequence length="102" mass="10360">MVGGVRWRVLDGEDGCDGGLWSVDAEVGLGCGEGAFAVVEVVLGAVAGGGGRSAGGLWMAESDLNGDGIIVISSQLVGISPNRIHTTRIILLCLWPLTILGV</sequence>
<accession>A0A9K3HFX2</accession>
<proteinExistence type="predicted"/>
<evidence type="ECO:0000313" key="2">
    <source>
        <dbReference type="Proteomes" id="UP000215914"/>
    </source>
</evidence>
<dbReference type="EMBL" id="MNCJ02000327">
    <property type="protein sequence ID" value="KAF5777579.1"/>
    <property type="molecule type" value="Genomic_DNA"/>
</dbReference>
<dbReference type="Gramene" id="mRNA:HanXRQr2_Chr12g0537361">
    <property type="protein sequence ID" value="CDS:HanXRQr2_Chr12g0537361.1"/>
    <property type="gene ID" value="HanXRQr2_Chr12g0537361"/>
</dbReference>
<name>A0A9K3HFX2_HELAN</name>
<keyword evidence="2" id="KW-1185">Reference proteome</keyword>
<dbReference type="Proteomes" id="UP000215914">
    <property type="component" value="Unassembled WGS sequence"/>
</dbReference>
<gene>
    <name evidence="1" type="ORF">HanXRQr2_Chr12g0537361</name>
</gene>
<reference evidence="1" key="1">
    <citation type="journal article" date="2017" name="Nature">
        <title>The sunflower genome provides insights into oil metabolism, flowering and Asterid evolution.</title>
        <authorList>
            <person name="Badouin H."/>
            <person name="Gouzy J."/>
            <person name="Grassa C.J."/>
            <person name="Murat F."/>
            <person name="Staton S.E."/>
            <person name="Cottret L."/>
            <person name="Lelandais-Briere C."/>
            <person name="Owens G.L."/>
            <person name="Carrere S."/>
            <person name="Mayjonade B."/>
            <person name="Legrand L."/>
            <person name="Gill N."/>
            <person name="Kane N.C."/>
            <person name="Bowers J.E."/>
            <person name="Hubner S."/>
            <person name="Bellec A."/>
            <person name="Berard A."/>
            <person name="Berges H."/>
            <person name="Blanchet N."/>
            <person name="Boniface M.C."/>
            <person name="Brunel D."/>
            <person name="Catrice O."/>
            <person name="Chaidir N."/>
            <person name="Claudel C."/>
            <person name="Donnadieu C."/>
            <person name="Faraut T."/>
            <person name="Fievet G."/>
            <person name="Helmstetter N."/>
            <person name="King M."/>
            <person name="Knapp S.J."/>
            <person name="Lai Z."/>
            <person name="Le Paslier M.C."/>
            <person name="Lippi Y."/>
            <person name="Lorenzon L."/>
            <person name="Mandel J.R."/>
            <person name="Marage G."/>
            <person name="Marchand G."/>
            <person name="Marquand E."/>
            <person name="Bret-Mestries E."/>
            <person name="Morien E."/>
            <person name="Nambeesan S."/>
            <person name="Nguyen T."/>
            <person name="Pegot-Espagnet P."/>
            <person name="Pouilly N."/>
            <person name="Raftis F."/>
            <person name="Sallet E."/>
            <person name="Schiex T."/>
            <person name="Thomas J."/>
            <person name="Vandecasteele C."/>
            <person name="Vares D."/>
            <person name="Vear F."/>
            <person name="Vautrin S."/>
            <person name="Crespi M."/>
            <person name="Mangin B."/>
            <person name="Burke J.M."/>
            <person name="Salse J."/>
            <person name="Munos S."/>
            <person name="Vincourt P."/>
            <person name="Rieseberg L.H."/>
            <person name="Langlade N.B."/>
        </authorList>
    </citation>
    <scope>NUCLEOTIDE SEQUENCE</scope>
    <source>
        <tissue evidence="1">Leaves</tissue>
    </source>
</reference>
<comment type="caution">
    <text evidence="1">The sequence shown here is derived from an EMBL/GenBank/DDBJ whole genome shotgun (WGS) entry which is preliminary data.</text>
</comment>
<organism evidence="1 2">
    <name type="scientific">Helianthus annuus</name>
    <name type="common">Common sunflower</name>
    <dbReference type="NCBI Taxonomy" id="4232"/>
    <lineage>
        <taxon>Eukaryota</taxon>
        <taxon>Viridiplantae</taxon>
        <taxon>Streptophyta</taxon>
        <taxon>Embryophyta</taxon>
        <taxon>Tracheophyta</taxon>
        <taxon>Spermatophyta</taxon>
        <taxon>Magnoliopsida</taxon>
        <taxon>eudicotyledons</taxon>
        <taxon>Gunneridae</taxon>
        <taxon>Pentapetalae</taxon>
        <taxon>asterids</taxon>
        <taxon>campanulids</taxon>
        <taxon>Asterales</taxon>
        <taxon>Asteraceae</taxon>
        <taxon>Asteroideae</taxon>
        <taxon>Heliantheae alliance</taxon>
        <taxon>Heliantheae</taxon>
        <taxon>Helianthus</taxon>
    </lineage>
</organism>
<protein>
    <submittedName>
        <fullName evidence="1">Uncharacterized protein</fullName>
    </submittedName>
</protein>
<evidence type="ECO:0000313" key="1">
    <source>
        <dbReference type="EMBL" id="KAF5777579.1"/>
    </source>
</evidence>